<dbReference type="PROSITE" id="PS51371">
    <property type="entry name" value="CBS"/>
    <property type="match status" value="2"/>
</dbReference>
<dbReference type="PANTHER" id="PTHR43080">
    <property type="entry name" value="CBS DOMAIN-CONTAINING PROTEIN CBSX3, MITOCHONDRIAL"/>
    <property type="match status" value="1"/>
</dbReference>
<dbReference type="InterPro" id="IPR051257">
    <property type="entry name" value="Diverse_CBS-Domain"/>
</dbReference>
<dbReference type="SMART" id="SM00116">
    <property type="entry name" value="CBS"/>
    <property type="match status" value="2"/>
</dbReference>
<evidence type="ECO:0000256" key="2">
    <source>
        <dbReference type="PROSITE-ProRule" id="PRU00703"/>
    </source>
</evidence>
<dbReference type="InterPro" id="IPR003823">
    <property type="entry name" value="CP12_dom"/>
</dbReference>
<dbReference type="SMART" id="SM01093">
    <property type="entry name" value="CP12"/>
    <property type="match status" value="1"/>
</dbReference>
<dbReference type="SUPFAM" id="SSF54631">
    <property type="entry name" value="CBS-domain pair"/>
    <property type="match status" value="1"/>
</dbReference>
<gene>
    <name evidence="4" type="ORF">BJP36_34220</name>
</gene>
<accession>A0A1D9GBP5</accession>
<feature type="domain" description="CBS" evidence="3">
    <location>
        <begin position="76"/>
        <end position="133"/>
    </location>
</feature>
<feature type="domain" description="CBS" evidence="3">
    <location>
        <begin position="9"/>
        <end position="67"/>
    </location>
</feature>
<reference evidence="5" key="1">
    <citation type="submission" date="2016-10" db="EMBL/GenBank/DDBJ databases">
        <title>Comparative genomics uncovers the prolific and rare metabolic potential of the cyanobacterial genus Moorea.</title>
        <authorList>
            <person name="Leao T."/>
            <person name="Castelao G."/>
            <person name="Korobeynikov A."/>
            <person name="Monroe E.A."/>
            <person name="Podell S."/>
            <person name="Glukhov E."/>
            <person name="Allen E."/>
            <person name="Gerwick W.H."/>
            <person name="Gerwick L."/>
        </authorList>
    </citation>
    <scope>NUCLEOTIDE SEQUENCE [LARGE SCALE GENOMIC DNA]</scope>
    <source>
        <strain evidence="5">JHB</strain>
    </source>
</reference>
<dbReference type="Proteomes" id="UP000176944">
    <property type="component" value="Chromosome"/>
</dbReference>
<protein>
    <submittedName>
        <fullName evidence="4">CBS domain-containing protein</fullName>
    </submittedName>
</protein>
<evidence type="ECO:0000256" key="1">
    <source>
        <dbReference type="ARBA" id="ARBA00023122"/>
    </source>
</evidence>
<dbReference type="InterPro" id="IPR046342">
    <property type="entry name" value="CBS_dom_sf"/>
</dbReference>
<dbReference type="Pfam" id="PF00571">
    <property type="entry name" value="CBS"/>
    <property type="match status" value="2"/>
</dbReference>
<dbReference type="Gene3D" id="3.10.580.10">
    <property type="entry name" value="CBS-domain"/>
    <property type="match status" value="1"/>
</dbReference>
<dbReference type="CDD" id="cd04630">
    <property type="entry name" value="CBS_pair_bac"/>
    <property type="match status" value="1"/>
</dbReference>
<dbReference type="EMBL" id="CP017708">
    <property type="protein sequence ID" value="AOY85033.1"/>
    <property type="molecule type" value="Genomic_DNA"/>
</dbReference>
<dbReference type="Pfam" id="PF02672">
    <property type="entry name" value="CP12"/>
    <property type="match status" value="1"/>
</dbReference>
<dbReference type="AlphaFoldDB" id="A0A1D9GBP5"/>
<name>A0A1D9GBP5_MOOP1</name>
<proteinExistence type="predicted"/>
<keyword evidence="1 2" id="KW-0129">CBS domain</keyword>
<sequence>MMMKAADIMTTNVITIGGSATVAEAVNLMKEQGLICLIVERRYEQDAYGIVTATDIVNKVAAYGKDPKKVRVYEVMTKPCITVNPDLAVEYVARLFANTGIRCAPIIKDKLIGIISTTDIIIKSDFVENPQEVVFEQEIEKGIEDARAVCAEKGIKSEECAVAWDIVEEMQAEAAYQRNKKPAKTAFEKYLEQFPDAVEGNMFDL</sequence>
<dbReference type="PANTHER" id="PTHR43080:SF2">
    <property type="entry name" value="CBS DOMAIN-CONTAINING PROTEIN"/>
    <property type="match status" value="1"/>
</dbReference>
<evidence type="ECO:0000313" key="5">
    <source>
        <dbReference type="Proteomes" id="UP000176944"/>
    </source>
</evidence>
<dbReference type="InterPro" id="IPR000644">
    <property type="entry name" value="CBS_dom"/>
</dbReference>
<evidence type="ECO:0000259" key="3">
    <source>
        <dbReference type="PROSITE" id="PS51371"/>
    </source>
</evidence>
<organism evidence="4 5">
    <name type="scientific">Moorena producens (strain JHB)</name>
    <dbReference type="NCBI Taxonomy" id="1454205"/>
    <lineage>
        <taxon>Bacteria</taxon>
        <taxon>Bacillati</taxon>
        <taxon>Cyanobacteriota</taxon>
        <taxon>Cyanophyceae</taxon>
        <taxon>Coleofasciculales</taxon>
        <taxon>Coleofasciculaceae</taxon>
        <taxon>Moorena</taxon>
    </lineage>
</organism>
<evidence type="ECO:0000313" key="4">
    <source>
        <dbReference type="EMBL" id="AOY85033.1"/>
    </source>
</evidence>